<dbReference type="GO" id="GO:0004222">
    <property type="term" value="F:metalloendopeptidase activity"/>
    <property type="evidence" value="ECO:0007669"/>
    <property type="project" value="InterPro"/>
</dbReference>
<feature type="region of interest" description="Disordered" evidence="2">
    <location>
        <begin position="2068"/>
        <end position="2112"/>
    </location>
</feature>
<proteinExistence type="predicted"/>
<feature type="region of interest" description="Disordered" evidence="2">
    <location>
        <begin position="715"/>
        <end position="749"/>
    </location>
</feature>
<dbReference type="SMART" id="SM00235">
    <property type="entry name" value="ZnMc"/>
    <property type="match status" value="1"/>
</dbReference>
<dbReference type="Gene3D" id="2.120.10.70">
    <property type="entry name" value="Fucose-specific lectin"/>
    <property type="match status" value="1"/>
</dbReference>
<gene>
    <name evidence="4" type="ORF">PFL1_03294</name>
</gene>
<accession>A0A061H9B0</accession>
<dbReference type="eggNOG" id="ENOG502S9RS">
    <property type="taxonomic scope" value="Eukaryota"/>
</dbReference>
<dbReference type="Gene3D" id="3.40.390.10">
    <property type="entry name" value="Collagenase (Catalytic Domain)"/>
    <property type="match status" value="2"/>
</dbReference>
<feature type="compositionally biased region" description="Low complexity" evidence="2">
    <location>
        <begin position="1966"/>
        <end position="1986"/>
    </location>
</feature>
<dbReference type="KEGG" id="pfp:PFL1_03294"/>
<feature type="compositionally biased region" description="Polar residues" evidence="2">
    <location>
        <begin position="1205"/>
        <end position="1215"/>
    </location>
</feature>
<dbReference type="HOGENOM" id="CLU_238367_0_0_1"/>
<name>A0A061H9B0_9BASI</name>
<feature type="region of interest" description="Disordered" evidence="2">
    <location>
        <begin position="885"/>
        <end position="911"/>
    </location>
</feature>
<evidence type="ECO:0000313" key="5">
    <source>
        <dbReference type="Proteomes" id="UP000053664"/>
    </source>
</evidence>
<evidence type="ECO:0000256" key="1">
    <source>
        <dbReference type="SAM" id="Coils"/>
    </source>
</evidence>
<dbReference type="SUPFAM" id="SSF55486">
    <property type="entry name" value="Metalloproteases ('zincins'), catalytic domain"/>
    <property type="match status" value="2"/>
</dbReference>
<feature type="coiled-coil region" evidence="1">
    <location>
        <begin position="1717"/>
        <end position="1744"/>
    </location>
</feature>
<dbReference type="Proteomes" id="UP000053664">
    <property type="component" value="Unassembled WGS sequence"/>
</dbReference>
<feature type="region of interest" description="Disordered" evidence="2">
    <location>
        <begin position="1963"/>
        <end position="1990"/>
    </location>
</feature>
<feature type="compositionally biased region" description="Polar residues" evidence="2">
    <location>
        <begin position="2038"/>
        <end position="2052"/>
    </location>
</feature>
<feature type="region of interest" description="Disordered" evidence="2">
    <location>
        <begin position="330"/>
        <end position="391"/>
    </location>
</feature>
<feature type="region of interest" description="Disordered" evidence="2">
    <location>
        <begin position="2033"/>
        <end position="2052"/>
    </location>
</feature>
<protein>
    <recommendedName>
        <fullName evidence="3">Peptidase metallopeptidase domain-containing protein</fullName>
    </recommendedName>
</protein>
<dbReference type="Pfam" id="PF01400">
    <property type="entry name" value="Astacin"/>
    <property type="match status" value="1"/>
</dbReference>
<organism evidence="4 5">
    <name type="scientific">Pseudozyma flocculosa PF-1</name>
    <dbReference type="NCBI Taxonomy" id="1277687"/>
    <lineage>
        <taxon>Eukaryota</taxon>
        <taxon>Fungi</taxon>
        <taxon>Dikarya</taxon>
        <taxon>Basidiomycota</taxon>
        <taxon>Ustilaginomycotina</taxon>
        <taxon>Ustilaginomycetes</taxon>
        <taxon>Ustilaginales</taxon>
        <taxon>Ustilaginaceae</taxon>
        <taxon>Pseudozyma</taxon>
    </lineage>
</organism>
<evidence type="ECO:0000313" key="4">
    <source>
        <dbReference type="EMBL" id="EPQ29004.1"/>
    </source>
</evidence>
<dbReference type="InterPro" id="IPR024079">
    <property type="entry name" value="MetalloPept_cat_dom_sf"/>
</dbReference>
<dbReference type="GO" id="GO:0006508">
    <property type="term" value="P:proteolysis"/>
    <property type="evidence" value="ECO:0007669"/>
    <property type="project" value="InterPro"/>
</dbReference>
<dbReference type="EMBL" id="KE361632">
    <property type="protein sequence ID" value="EPQ29004.1"/>
    <property type="molecule type" value="Genomic_DNA"/>
</dbReference>
<dbReference type="RefSeq" id="XP_007879002.1">
    <property type="nucleotide sequence ID" value="XM_007880811.1"/>
</dbReference>
<keyword evidence="1" id="KW-0175">Coiled coil</keyword>
<reference evidence="4 5" key="1">
    <citation type="journal article" date="2013" name="Plant Cell">
        <title>The transition from a phytopathogenic smut ancestor to an anamorphic biocontrol agent deciphered by comparative whole-genome analysis.</title>
        <authorList>
            <person name="Lefebvre F."/>
            <person name="Joly D.L."/>
            <person name="Labbe C."/>
            <person name="Teichmann B."/>
            <person name="Linning R."/>
            <person name="Belzile F."/>
            <person name="Bakkeren G."/>
            <person name="Belanger R.R."/>
        </authorList>
    </citation>
    <scope>NUCLEOTIDE SEQUENCE [LARGE SCALE GENOMIC DNA]</scope>
    <source>
        <strain evidence="4 5">PF-1</strain>
    </source>
</reference>
<feature type="domain" description="Peptidase metallopeptidase" evidence="3">
    <location>
        <begin position="451"/>
        <end position="605"/>
    </location>
</feature>
<dbReference type="GO" id="GO:0008270">
    <property type="term" value="F:zinc ion binding"/>
    <property type="evidence" value="ECO:0007669"/>
    <property type="project" value="InterPro"/>
</dbReference>
<dbReference type="GeneID" id="19317404"/>
<feature type="compositionally biased region" description="Low complexity" evidence="2">
    <location>
        <begin position="2071"/>
        <end position="2103"/>
    </location>
</feature>
<dbReference type="OrthoDB" id="2552706at2759"/>
<dbReference type="InterPro" id="IPR001506">
    <property type="entry name" value="Peptidase_M12A"/>
</dbReference>
<dbReference type="InterPro" id="IPR006026">
    <property type="entry name" value="Peptidase_Metallo"/>
</dbReference>
<sequence length="2146" mass="232442">MPQTTLNGAGGHATIPSNLYGGRLAAHVPDVKATLLYAVLSSGRIAEAIIKTDWATNALVYDTVPGTLDASCHSSSRISVLGDSTAWTLVYQAQDGAIVKRQFAGTPQPAWSGQEVVVPIDQPDKPLVGSMLELYSTAAGAVLIWQSESGKLLRTALRSKATTPVAGLRLFPGNRVVAQTASHDDATLCLLYYNAMPSRAMALRGPSDPASSSPFTPDDKFYPGFKAPTVDFAMVKGTQLGTGPRLVYNIEADGRVAEWTEQVTQPSEISAAGSATIDRYYGMAVASLQGRAADRVFVVDLGPGPGGAAMLCKTPSDSWTKALPLKGTSDWAGHSVAEPAGGSGNPGDNHPAPPINSDAVDAVFAGPDFGKSTAKEGGSSADTGSKPADAGQGDAVISIRLGAWIRKTCQDIIEPGQTKTATASADEVLKRPINKDGKPKTHAVNAVIANREKLWSSNPQDIRFFFMEGTPQQQDKVRTVIDEWTWYANVRFVEVGSPADSQVRIRFDPSDGSYSYVGTDCEMIDGDKHTMNLGWIDRTSSLTRNERATILHEFGHVLGLLHEHQSPAHGGIAVQNVDLALELYRRKQGWSDKQIHEQVIDVYGAKEVSNYSQVDTTSIMQYPQPKELTGLKEDIPFNTELSQLDKAYMVLQYPRPRPHAKAPEWTIDYALKVAGCPADIAQKVLASSRTDLQPNSEEIDPTQIRKIVGAWAKEAHNPNPDAVPDSRGGASSDTVAHGVDGENEDEAEDVADQKALLQLLMRPVGEDTVTVASGGRLINICASGTESETTSKAQGPASVGAPAHAVTVTTNLLPLAYSNDKRMKIRYAFSPGYRPPSSHQKLMLVCAFELWSQAAHIEFVEETRPEKASDADLLICFHDNNEGSATSARIDPDSSHRSMFLGPGGDSGDRSKLKELRHSARRQEYCAQKGYSTVPFDILYYGIFRDADAARAWQSQERRDIDGIQYNLRTLLHELGHFLGLDHECVGLYSAWINSKRFDDKAAALKLKATKYDTGSVMDAIGNLARPDLARLLTTKGLEQAETEAFTIAGFPMERVRMSLRLSKYDKANIALLYPGPSNLVQRRDDADEMYPWQLRRHEDDRTKTVLEHYLALLQVEDAFGTIKVALEMGQWETARRKYLKALDAQMGREYDSRKVLEQAVLEQMDIRRQTAAAHGDANGEVRYYATWKEDLDDAPSAAHAVNGQPDTSTGSDSAAKNEGPFIETLYKKLLNYFPPGVGQYFALQFPTRFIDKESYAYDTSGIFSRFEKPVVVNEAEFRLTDALYPLGPIVGGPNGQSLSSNYLKALNAISPSYDGIAARKQREKMRAWLLTQTHSDDAAYTVDTRLTVPGLNAQAAQKLSEESGIRVMPADKPTSQGGAVVTPLSAVDPSDPSVALAKSAIRGVAGGGQTRPRNMTRMEFADALTQDYLDKRMQWELHRDEMVSEAERQNDPKAMEAVTRRLARITGIENAKLYSKYADAVVRGHSHTVRELMGHLDVRTTAEMLQDAKDSLRESALSSLYTASLIYPVQMQPADWFQSLDTSFTREDLSQSSDLLEAAMRAKASMIDGLQTQIANLRGFATIDPATAKASVEAAARVREKAIEDLAGAYTESTVSAVKLALEAATASTPVGAASLAGASMAESVMKKIKTLPDTDKQKSKLKAVLGDDFEKVDEIGRQIDKVTAANNGVNSASRKLAELMSQSALAQAGDTKILVENLQRTLSSAKQELQDLTESYAIAIRKEKAKTADEEKLKTTEEIGKLPAGASGGGGGTRWIELSLASRSANKASETSSMASSSTSSWNCNFWIGSYSKNSSTAEAKVKSELKSTEFGVDISMRVSYVTVDRSGWFDPSILELSGSFMHTVADEDYTPWSVWPLTDGKKTIRGQDVDLRVPKAASEVVQDVVAGGERASAIKGYLQAFAVGYVFVKDCVIRVTSAELKESTEKSNFERQSQESGGFLCFSHSSASHDAGDSSRSSTTQTSDGMVIRIPGPQLLGYMMQMTPPDQSRSFAPMPDDYLFEEMDRIDKAAAQGRQPASANSVRPSDAFSSANAALPETYSGVRGYDVSSAPPRGTAASTSSSPAAPKAAASAVDPSAASDPLPPKFSDTLRNLVASSSTSKMRSLEEQQAVVSLIEKLLGVSP</sequence>
<evidence type="ECO:0000256" key="2">
    <source>
        <dbReference type="SAM" id="MobiDB-lite"/>
    </source>
</evidence>
<evidence type="ECO:0000259" key="3">
    <source>
        <dbReference type="SMART" id="SM00235"/>
    </source>
</evidence>
<feature type="region of interest" description="Disordered" evidence="2">
    <location>
        <begin position="1196"/>
        <end position="1216"/>
    </location>
</feature>